<dbReference type="InterPro" id="IPR016162">
    <property type="entry name" value="Ald_DH_N"/>
</dbReference>
<dbReference type="InterPro" id="IPR029510">
    <property type="entry name" value="Ald_DH_CS_GLU"/>
</dbReference>
<proteinExistence type="inferred from homology"/>
<sequence>MATIATPKNATDDAAAIAALRKDFAAQRAAFRTDSFPSVDSRIERLQALAGMVIANRNRIRQALQADFAVHPAALADLAEVLSTAGRAQFAIENLEAWMQPSLRETDPELHGTSWAGIHYQPKGVIGIISPWNFPFDLSLGPVVDMLAAGNRAIIKPSELTPNCSELLHEMVSSTFDADLLSVVTGNLELAKVFPTLPWNHLLYTGSTSVGRAVACAAAENLTPVTLELGGKSPAVLLDDGVDAPAVANIVGTKMMKNGQMCIAPDYCLVPRDRLSEFISLAKQHYRTHTPDYAGSDDCTGIITQGHLERLQNLLDEARRSGCEVVPLGEDRLDPRTRRMPMVIVVDPAESLGLMREEIFGPILPVKPYDDIAEAIDYINRGERPLGLYVFGHDEAATQDVLVRTVSGGACVNACGLQGALAPLGFGGVGSSGMGRHHGIDGFREFSNARGVVVRGEGGVMEAFLPPYGALATALVDGALGAPQ</sequence>
<comment type="caution">
    <text evidence="10">The sequence shown here is derived from an EMBL/GenBank/DDBJ whole genome shotgun (WGS) entry which is preliminary data.</text>
</comment>
<evidence type="ECO:0000313" key="11">
    <source>
        <dbReference type="Proteomes" id="UP001064782"/>
    </source>
</evidence>
<gene>
    <name evidence="10" type="primary">calB</name>
    <name evidence="10" type="ORF">Mkiyose1413_25310</name>
    <name evidence="9" type="ORF">SRL2020028_16700</name>
</gene>
<dbReference type="Pfam" id="PF00171">
    <property type="entry name" value="Aldedh"/>
    <property type="match status" value="1"/>
</dbReference>
<organism evidence="10 11">
    <name type="scientific">Mycobacterium kiyosense</name>
    <dbReference type="NCBI Taxonomy" id="2871094"/>
    <lineage>
        <taxon>Bacteria</taxon>
        <taxon>Bacillati</taxon>
        <taxon>Actinomycetota</taxon>
        <taxon>Actinomycetes</taxon>
        <taxon>Mycobacteriales</taxon>
        <taxon>Mycobacteriaceae</taxon>
        <taxon>Mycobacterium</taxon>
    </lineage>
</organism>
<feature type="active site" evidence="5">
    <location>
        <position position="262"/>
    </location>
</feature>
<evidence type="ECO:0000256" key="6">
    <source>
        <dbReference type="PROSITE-ProRule" id="PRU10007"/>
    </source>
</evidence>
<name>A0A9P3UXZ1_9MYCO</name>
<dbReference type="InterPro" id="IPR016163">
    <property type="entry name" value="Ald_DH_C"/>
</dbReference>
<evidence type="ECO:0000256" key="5">
    <source>
        <dbReference type="PIRSR" id="PIRSR036492-1"/>
    </source>
</evidence>
<keyword evidence="3" id="KW-0520">NAD</keyword>
<evidence type="ECO:0000256" key="1">
    <source>
        <dbReference type="ARBA" id="ARBA00009986"/>
    </source>
</evidence>
<dbReference type="AlphaFoldDB" id="A0A9P3UXZ1"/>
<keyword evidence="2 4" id="KW-0560">Oxidoreductase</keyword>
<dbReference type="GO" id="GO:0005737">
    <property type="term" value="C:cytoplasm"/>
    <property type="evidence" value="ECO:0007669"/>
    <property type="project" value="TreeGrafter"/>
</dbReference>
<dbReference type="EMBL" id="BRXE01000011">
    <property type="protein sequence ID" value="GLB82414.1"/>
    <property type="molecule type" value="Genomic_DNA"/>
</dbReference>
<evidence type="ECO:0000259" key="8">
    <source>
        <dbReference type="Pfam" id="PF00171"/>
    </source>
</evidence>
<dbReference type="Proteomes" id="UP001165663">
    <property type="component" value="Unassembled WGS sequence"/>
</dbReference>
<comment type="similarity">
    <text evidence="1 4 7">Belongs to the aldehyde dehydrogenase family.</text>
</comment>
<feature type="domain" description="Aldehyde dehydrogenase" evidence="8">
    <location>
        <begin position="22"/>
        <end position="450"/>
    </location>
</feature>
<dbReference type="GO" id="GO:0004029">
    <property type="term" value="F:aldehyde dehydrogenase (NAD+) activity"/>
    <property type="evidence" value="ECO:0007669"/>
    <property type="project" value="TreeGrafter"/>
</dbReference>
<protein>
    <recommendedName>
        <fullName evidence="4">Aldehyde dehydrogenase</fullName>
    </recommendedName>
</protein>
<evidence type="ECO:0000256" key="4">
    <source>
        <dbReference type="PIRNR" id="PIRNR036492"/>
    </source>
</evidence>
<dbReference type="PANTHER" id="PTHR43570">
    <property type="entry name" value="ALDEHYDE DEHYDROGENASE"/>
    <property type="match status" value="1"/>
</dbReference>
<dbReference type="PIRSF" id="PIRSF036492">
    <property type="entry name" value="ALDH"/>
    <property type="match status" value="1"/>
</dbReference>
<dbReference type="Gene3D" id="3.40.309.10">
    <property type="entry name" value="Aldehyde Dehydrogenase, Chain A, domain 2"/>
    <property type="match status" value="1"/>
</dbReference>
<dbReference type="GO" id="GO:0006081">
    <property type="term" value="P:aldehyde metabolic process"/>
    <property type="evidence" value="ECO:0007669"/>
    <property type="project" value="InterPro"/>
</dbReference>
<dbReference type="InterPro" id="IPR015590">
    <property type="entry name" value="Aldehyde_DH_dom"/>
</dbReference>
<evidence type="ECO:0000256" key="2">
    <source>
        <dbReference type="ARBA" id="ARBA00023002"/>
    </source>
</evidence>
<dbReference type="EMBL" id="BRZI01000016">
    <property type="protein sequence ID" value="GLD30648.1"/>
    <property type="molecule type" value="Genomic_DNA"/>
</dbReference>
<evidence type="ECO:0000313" key="9">
    <source>
        <dbReference type="EMBL" id="GLB82414.1"/>
    </source>
</evidence>
<evidence type="ECO:0000256" key="7">
    <source>
        <dbReference type="RuleBase" id="RU003345"/>
    </source>
</evidence>
<dbReference type="Proteomes" id="UP001064782">
    <property type="component" value="Unassembled WGS sequence"/>
</dbReference>
<dbReference type="PROSITE" id="PS00687">
    <property type="entry name" value="ALDEHYDE_DEHYDR_GLU"/>
    <property type="match status" value="1"/>
</dbReference>
<dbReference type="PANTHER" id="PTHR43570:SF20">
    <property type="entry name" value="ALDEHYDE DEHYDROGENASE ALDX-RELATED"/>
    <property type="match status" value="1"/>
</dbReference>
<accession>A0A9P3UXZ1</accession>
<evidence type="ECO:0000313" key="10">
    <source>
        <dbReference type="EMBL" id="GLD30648.1"/>
    </source>
</evidence>
<evidence type="ECO:0000256" key="3">
    <source>
        <dbReference type="ARBA" id="ARBA00023027"/>
    </source>
</evidence>
<dbReference type="Gene3D" id="3.40.605.10">
    <property type="entry name" value="Aldehyde Dehydrogenase, Chain A, domain 1"/>
    <property type="match status" value="1"/>
</dbReference>
<reference evidence="10" key="1">
    <citation type="submission" date="2022-08" db="EMBL/GenBank/DDBJ databases">
        <title>Mycobacterium kiyosense sp. nov., scotochromogenic slow-glowing species isolated from respiratory specimens.</title>
        <authorList>
            <person name="Fukano H."/>
            <person name="Kazumi Y."/>
            <person name="Sakagami N."/>
            <person name="Ato M."/>
            <person name="Mitarai S."/>
            <person name="Hoshino Y."/>
        </authorList>
    </citation>
    <scope>NUCLEOTIDE SEQUENCE</scope>
    <source>
        <strain evidence="10">1413</strain>
        <strain evidence="9">SRL2020-028</strain>
    </source>
</reference>
<dbReference type="SUPFAM" id="SSF53720">
    <property type="entry name" value="ALDH-like"/>
    <property type="match status" value="1"/>
</dbReference>
<dbReference type="RefSeq" id="WP_238305260.1">
    <property type="nucleotide sequence ID" value="NZ_BRXE01000011.1"/>
</dbReference>
<keyword evidence="11" id="KW-1185">Reference proteome</keyword>
<dbReference type="InterPro" id="IPR016161">
    <property type="entry name" value="Ald_DH/histidinol_DH"/>
</dbReference>
<feature type="active site" evidence="5 6">
    <location>
        <position position="228"/>
    </location>
</feature>
<dbReference type="InterPro" id="IPR012394">
    <property type="entry name" value="Aldehyde_DH_NAD(P)"/>
</dbReference>